<reference evidence="1 2" key="1">
    <citation type="journal article" date="2015" name="Nature">
        <title>rRNA introns, odd ribosomes, and small enigmatic genomes across a large radiation of phyla.</title>
        <authorList>
            <person name="Brown C.T."/>
            <person name="Hug L.A."/>
            <person name="Thomas B.C."/>
            <person name="Sharon I."/>
            <person name="Castelle C.J."/>
            <person name="Singh A."/>
            <person name="Wilkins M.J."/>
            <person name="Williams K.H."/>
            <person name="Banfield J.F."/>
        </authorList>
    </citation>
    <scope>NUCLEOTIDE SEQUENCE [LARGE SCALE GENOMIC DNA]</scope>
</reference>
<proteinExistence type="predicted"/>
<evidence type="ECO:0000313" key="2">
    <source>
        <dbReference type="Proteomes" id="UP000034057"/>
    </source>
</evidence>
<dbReference type="Proteomes" id="UP000034057">
    <property type="component" value="Unassembled WGS sequence"/>
</dbReference>
<accession>A0A0G1WH04</accession>
<sequence>RDRFALVRRGGLGYPKTKTNGECKTVTIVAEGVLLSMFCTGPDCRQNRQLIFSPKIQYKLPAERATLCVRTDALGSEAVASGLSFSLVWTLPDSNR</sequence>
<name>A0A0G1WH04_9BACT</name>
<dbReference type="EMBL" id="LCQO01000017">
    <property type="protein sequence ID" value="KKW18078.1"/>
    <property type="molecule type" value="Genomic_DNA"/>
</dbReference>
<dbReference type="AlphaFoldDB" id="A0A0G1WH04"/>
<comment type="caution">
    <text evidence="1">The sequence shown here is derived from an EMBL/GenBank/DDBJ whole genome shotgun (WGS) entry which is preliminary data.</text>
</comment>
<feature type="non-terminal residue" evidence="1">
    <location>
        <position position="1"/>
    </location>
</feature>
<organism evidence="1 2">
    <name type="scientific">Candidatus Kaiserbacteria bacterium GW2011_GWA1_50_28</name>
    <dbReference type="NCBI Taxonomy" id="1618668"/>
    <lineage>
        <taxon>Bacteria</taxon>
        <taxon>Candidatus Kaiseribacteriota</taxon>
    </lineage>
</organism>
<evidence type="ECO:0000313" key="1">
    <source>
        <dbReference type="EMBL" id="KKW18078.1"/>
    </source>
</evidence>
<gene>
    <name evidence="1" type="ORF">UY59_C0017G0001</name>
</gene>
<protein>
    <submittedName>
        <fullName evidence="1">Uncharacterized protein</fullName>
    </submittedName>
</protein>